<dbReference type="AlphaFoldDB" id="A0A918GJD2"/>
<evidence type="ECO:0000313" key="2">
    <source>
        <dbReference type="EMBL" id="GGS42237.1"/>
    </source>
</evidence>
<name>A0A918GJD2_9PSEU</name>
<evidence type="ECO:0000259" key="1">
    <source>
        <dbReference type="SMART" id="SM00849"/>
    </source>
</evidence>
<dbReference type="SUPFAM" id="SSF56281">
    <property type="entry name" value="Metallo-hydrolase/oxidoreductase"/>
    <property type="match status" value="1"/>
</dbReference>
<reference evidence="2" key="1">
    <citation type="journal article" date="2014" name="Int. J. Syst. Evol. Microbiol.">
        <title>Complete genome sequence of Corynebacterium casei LMG S-19264T (=DSM 44701T), isolated from a smear-ripened cheese.</title>
        <authorList>
            <consortium name="US DOE Joint Genome Institute (JGI-PGF)"/>
            <person name="Walter F."/>
            <person name="Albersmeier A."/>
            <person name="Kalinowski J."/>
            <person name="Ruckert C."/>
        </authorList>
    </citation>
    <scope>NUCLEOTIDE SEQUENCE</scope>
    <source>
        <strain evidence="2">JCM 3276</strain>
    </source>
</reference>
<dbReference type="RefSeq" id="WP_189212167.1">
    <property type="nucleotide sequence ID" value="NZ_BMRB01000003.1"/>
</dbReference>
<feature type="domain" description="Metallo-beta-lactamase" evidence="1">
    <location>
        <begin position="20"/>
        <end position="208"/>
    </location>
</feature>
<dbReference type="SMART" id="SM00849">
    <property type="entry name" value="Lactamase_B"/>
    <property type="match status" value="1"/>
</dbReference>
<dbReference type="Proteomes" id="UP000660680">
    <property type="component" value="Unassembled WGS sequence"/>
</dbReference>
<sequence>MSRWIEIADGVHARRHAELDQTLGLVVGHSRALVIDTGTDEAHGAEFAAAIRELTDLPWTVVITHAHFDHFLGTAAFGDVPVYAHPRCGPAMTAVDHRGTWARRYREEGKPELAERVERARIVLPTHEVDDRVDLDLGGRRVTLLHPGLAHTDHDVAVHVPDAHVVFAGDMVEEGAPPSIGDDAHPARWPGALDVLLALRPTTVVPGHGEPVDPGFVAAQRDAISAGST</sequence>
<evidence type="ECO:0000313" key="3">
    <source>
        <dbReference type="Proteomes" id="UP000660680"/>
    </source>
</evidence>
<dbReference type="InterPro" id="IPR001279">
    <property type="entry name" value="Metallo-B-lactamas"/>
</dbReference>
<dbReference type="PANTHER" id="PTHR42951:SF4">
    <property type="entry name" value="ACYL-COENZYME A THIOESTERASE MBLAC2"/>
    <property type="match status" value="1"/>
</dbReference>
<protein>
    <submittedName>
        <fullName evidence="2">MBL fold metallo-hydrolase</fullName>
    </submittedName>
</protein>
<keyword evidence="3" id="KW-1185">Reference proteome</keyword>
<dbReference type="Pfam" id="PF00753">
    <property type="entry name" value="Lactamase_B"/>
    <property type="match status" value="1"/>
</dbReference>
<dbReference type="Gene3D" id="3.60.15.10">
    <property type="entry name" value="Ribonuclease Z/Hydroxyacylglutathione hydrolase-like"/>
    <property type="match status" value="1"/>
</dbReference>
<gene>
    <name evidence="2" type="ORF">GCM10010171_41310</name>
</gene>
<dbReference type="PANTHER" id="PTHR42951">
    <property type="entry name" value="METALLO-BETA-LACTAMASE DOMAIN-CONTAINING"/>
    <property type="match status" value="1"/>
</dbReference>
<dbReference type="InterPro" id="IPR036866">
    <property type="entry name" value="RibonucZ/Hydroxyglut_hydro"/>
</dbReference>
<proteinExistence type="predicted"/>
<comment type="caution">
    <text evidence="2">The sequence shown here is derived from an EMBL/GenBank/DDBJ whole genome shotgun (WGS) entry which is preliminary data.</text>
</comment>
<reference evidence="2" key="2">
    <citation type="submission" date="2020-09" db="EMBL/GenBank/DDBJ databases">
        <authorList>
            <person name="Sun Q."/>
            <person name="Ohkuma M."/>
        </authorList>
    </citation>
    <scope>NUCLEOTIDE SEQUENCE</scope>
    <source>
        <strain evidence="2">JCM 3276</strain>
    </source>
</reference>
<accession>A0A918GJD2</accession>
<organism evidence="2 3">
    <name type="scientific">Actinokineospora fastidiosa</name>
    <dbReference type="NCBI Taxonomy" id="1816"/>
    <lineage>
        <taxon>Bacteria</taxon>
        <taxon>Bacillati</taxon>
        <taxon>Actinomycetota</taxon>
        <taxon>Actinomycetes</taxon>
        <taxon>Pseudonocardiales</taxon>
        <taxon>Pseudonocardiaceae</taxon>
        <taxon>Actinokineospora</taxon>
    </lineage>
</organism>
<dbReference type="CDD" id="cd16282">
    <property type="entry name" value="metallo-hydrolase-like_MBL-fold"/>
    <property type="match status" value="1"/>
</dbReference>
<dbReference type="EMBL" id="BMRB01000003">
    <property type="protein sequence ID" value="GGS42237.1"/>
    <property type="molecule type" value="Genomic_DNA"/>
</dbReference>
<dbReference type="InterPro" id="IPR050855">
    <property type="entry name" value="NDM-1-like"/>
</dbReference>